<evidence type="ECO:0000256" key="1">
    <source>
        <dbReference type="SAM" id="MobiDB-lite"/>
    </source>
</evidence>
<evidence type="ECO:0000313" key="2">
    <source>
        <dbReference type="EMBL" id="KAK9788321.1"/>
    </source>
</evidence>
<organism evidence="2 3">
    <name type="scientific">Symbiochloris irregularis</name>
    <dbReference type="NCBI Taxonomy" id="706552"/>
    <lineage>
        <taxon>Eukaryota</taxon>
        <taxon>Viridiplantae</taxon>
        <taxon>Chlorophyta</taxon>
        <taxon>core chlorophytes</taxon>
        <taxon>Trebouxiophyceae</taxon>
        <taxon>Trebouxiales</taxon>
        <taxon>Trebouxiaceae</taxon>
        <taxon>Symbiochloris</taxon>
    </lineage>
</organism>
<dbReference type="Proteomes" id="UP001465755">
    <property type="component" value="Unassembled WGS sequence"/>
</dbReference>
<feature type="region of interest" description="Disordered" evidence="1">
    <location>
        <begin position="20"/>
        <end position="62"/>
    </location>
</feature>
<comment type="caution">
    <text evidence="2">The sequence shown here is derived from an EMBL/GenBank/DDBJ whole genome shotgun (WGS) entry which is preliminary data.</text>
</comment>
<evidence type="ECO:0000313" key="3">
    <source>
        <dbReference type="Proteomes" id="UP001465755"/>
    </source>
</evidence>
<name>A0AAW1NL30_9CHLO</name>
<dbReference type="EMBL" id="JALJOQ010000228">
    <property type="protein sequence ID" value="KAK9788321.1"/>
    <property type="molecule type" value="Genomic_DNA"/>
</dbReference>
<sequence>MSGLRQGSAVKLLSRHLERSYASKHSSKWLSRKKNTSGGKGEPAAESPGPQSQQKDAPLSPARTGVLLIGGGIYYYGRPGEPMGYPDPKRKPHNKQLASLTSHRLPERSFRVHWPMWMRLCSR</sequence>
<feature type="region of interest" description="Disordered" evidence="1">
    <location>
        <begin position="80"/>
        <end position="102"/>
    </location>
</feature>
<protein>
    <submittedName>
        <fullName evidence="2">Uncharacterized protein</fullName>
    </submittedName>
</protein>
<reference evidence="2 3" key="1">
    <citation type="journal article" date="2024" name="Nat. Commun.">
        <title>Phylogenomics reveals the evolutionary origins of lichenization in chlorophyte algae.</title>
        <authorList>
            <person name="Puginier C."/>
            <person name="Libourel C."/>
            <person name="Otte J."/>
            <person name="Skaloud P."/>
            <person name="Haon M."/>
            <person name="Grisel S."/>
            <person name="Petersen M."/>
            <person name="Berrin J.G."/>
            <person name="Delaux P.M."/>
            <person name="Dal Grande F."/>
            <person name="Keller J."/>
        </authorList>
    </citation>
    <scope>NUCLEOTIDE SEQUENCE [LARGE SCALE GENOMIC DNA]</scope>
    <source>
        <strain evidence="2 3">SAG 2036</strain>
    </source>
</reference>
<feature type="compositionally biased region" description="Basic residues" evidence="1">
    <location>
        <begin position="25"/>
        <end position="35"/>
    </location>
</feature>
<proteinExistence type="predicted"/>
<gene>
    <name evidence="2" type="ORF">WJX73_007746</name>
</gene>
<accession>A0AAW1NL30</accession>
<dbReference type="AlphaFoldDB" id="A0AAW1NL30"/>
<keyword evidence="3" id="KW-1185">Reference proteome</keyword>